<evidence type="ECO:0000259" key="11">
    <source>
        <dbReference type="Pfam" id="PF22468"/>
    </source>
</evidence>
<dbReference type="SUPFAM" id="SSF55021">
    <property type="entry name" value="ACT-like"/>
    <property type="match status" value="2"/>
</dbReference>
<dbReference type="InterPro" id="IPR045865">
    <property type="entry name" value="ACT-like_dom_sf"/>
</dbReference>
<dbReference type="PANTHER" id="PTHR21499:SF59">
    <property type="entry name" value="ASPARTOKINASE"/>
    <property type="match status" value="1"/>
</dbReference>
<dbReference type="InterPro" id="IPR018042">
    <property type="entry name" value="Aspartate_kinase_CS"/>
</dbReference>
<evidence type="ECO:0000313" key="13">
    <source>
        <dbReference type="Proteomes" id="UP001257914"/>
    </source>
</evidence>
<keyword evidence="4" id="KW-0547">Nucleotide-binding</keyword>
<dbReference type="InterPro" id="IPR001048">
    <property type="entry name" value="Asp/Glu/Uridylate_kinase"/>
</dbReference>
<evidence type="ECO:0000313" key="12">
    <source>
        <dbReference type="EMBL" id="MDU0111862.1"/>
    </source>
</evidence>
<dbReference type="InterPro" id="IPR036393">
    <property type="entry name" value="AceGlu_kinase-like_sf"/>
</dbReference>
<dbReference type="Pfam" id="PF00696">
    <property type="entry name" value="AA_kinase"/>
    <property type="match status" value="1"/>
</dbReference>
<comment type="pathway">
    <text evidence="9">Amino-acid biosynthesis; L-threonine biosynthesis; L-threonine from L-aspartate: step 1/5.</text>
</comment>
<evidence type="ECO:0000256" key="8">
    <source>
        <dbReference type="RuleBase" id="RU003448"/>
    </source>
</evidence>
<feature type="domain" description="Aspartokinase ACT" evidence="11">
    <location>
        <begin position="395"/>
        <end position="452"/>
    </location>
</feature>
<comment type="pathway">
    <text evidence="1 9">Amino-acid biosynthesis; L-lysine biosynthesis via DAP pathway; (S)-tetrahydrodipicolinate from L-aspartate: step 1/4.</text>
</comment>
<keyword evidence="3 8" id="KW-0808">Transferase</keyword>
<evidence type="ECO:0000256" key="1">
    <source>
        <dbReference type="ARBA" id="ARBA00004766"/>
    </source>
</evidence>
<comment type="caution">
    <text evidence="12">The sequence shown here is derived from an EMBL/GenBank/DDBJ whole genome shotgun (WGS) entry which is preliminary data.</text>
</comment>
<proteinExistence type="inferred from homology"/>
<sequence>MSQTNNSTIVAKFGGTSVANFAAMSRCAKIIINNPDIRLVVVSASAGVTNLLVKLGNEVLSSNEKESVLQQIRNIENAILNDLGRPIKVEAVISQLLEQLAEIALHPLLVTSTKLKDELLSFGERMSSVLFAEVINQVSGESLATAFDGRQVLKTDSSFAKAEPQLEATKKQAEQILKPLLDTKVVITQGFIGQDNFGNTTTLGRGGSDYSAALFAEAVDAFALQIWTDVTGIYTTDPRITDKARPISEISFDEAAEMATFGAKILHPATLIPAIRSGVKVFVGSSLEPDAGGTWISKDVDYRPAYRAVALRNEQTLLTVKSPEMLHATGFLARVFAILAKHKLSVDLITTSEISVALTIDNPPNTPVAALLDACVNDLRSFCDVNVESDLALVAVIGNHVEHDDNKGGAGRIFSSIGEDKLRLICHGASEHNVCFLVKQENAKDIVRQIHDYLFPA</sequence>
<dbReference type="InterPro" id="IPR042199">
    <property type="entry name" value="AsparK_Bifunc_asparK/hSer_DH"/>
</dbReference>
<dbReference type="PROSITE" id="PS00324">
    <property type="entry name" value="ASPARTOKINASE"/>
    <property type="match status" value="1"/>
</dbReference>
<dbReference type="NCBIfam" id="TIGR00657">
    <property type="entry name" value="asp_kinases"/>
    <property type="match status" value="1"/>
</dbReference>
<evidence type="ECO:0000256" key="2">
    <source>
        <dbReference type="ARBA" id="ARBA00010122"/>
    </source>
</evidence>
<dbReference type="Gene3D" id="3.40.1160.10">
    <property type="entry name" value="Acetylglutamate kinase-like"/>
    <property type="match status" value="1"/>
</dbReference>
<feature type="domain" description="Aspartate/glutamate/uridylate kinase" evidence="10">
    <location>
        <begin position="8"/>
        <end position="284"/>
    </location>
</feature>
<evidence type="ECO:0000256" key="6">
    <source>
        <dbReference type="ARBA" id="ARBA00022840"/>
    </source>
</evidence>
<evidence type="ECO:0000256" key="4">
    <source>
        <dbReference type="ARBA" id="ARBA00022741"/>
    </source>
</evidence>
<dbReference type="GO" id="GO:0004072">
    <property type="term" value="F:aspartate kinase activity"/>
    <property type="evidence" value="ECO:0007669"/>
    <property type="project" value="UniProtKB-EC"/>
</dbReference>
<comment type="pathway">
    <text evidence="9">Amino-acid biosynthesis; L-methionine biosynthesis via de novo pathway; L-homoserine from L-aspartate: step 1/3.</text>
</comment>
<dbReference type="PIRSF" id="PIRSF000726">
    <property type="entry name" value="Asp_kin"/>
    <property type="match status" value="1"/>
</dbReference>
<comment type="similarity">
    <text evidence="2 8">Belongs to the aspartokinase family.</text>
</comment>
<comment type="catalytic activity">
    <reaction evidence="7 8">
        <text>L-aspartate + ATP = 4-phospho-L-aspartate + ADP</text>
        <dbReference type="Rhea" id="RHEA:23776"/>
        <dbReference type="ChEBI" id="CHEBI:29991"/>
        <dbReference type="ChEBI" id="CHEBI:30616"/>
        <dbReference type="ChEBI" id="CHEBI:57535"/>
        <dbReference type="ChEBI" id="CHEBI:456216"/>
        <dbReference type="EC" id="2.7.2.4"/>
    </reaction>
</comment>
<reference evidence="12 13" key="1">
    <citation type="submission" date="2023-10" db="EMBL/GenBank/DDBJ databases">
        <title>Psychrosphaera aquimaarina strain SW33 isolated from seawater.</title>
        <authorList>
            <person name="Bayburt H."/>
            <person name="Kim J.M."/>
            <person name="Choi B.J."/>
            <person name="Jeon C.O."/>
        </authorList>
    </citation>
    <scope>NUCLEOTIDE SEQUENCE [LARGE SCALE GENOMIC DNA]</scope>
    <source>
        <strain evidence="12 13">KCTC 52743</strain>
    </source>
</reference>
<dbReference type="SUPFAM" id="SSF53633">
    <property type="entry name" value="Carbamate kinase-like"/>
    <property type="match status" value="1"/>
</dbReference>
<evidence type="ECO:0000256" key="3">
    <source>
        <dbReference type="ARBA" id="ARBA00022679"/>
    </source>
</evidence>
<dbReference type="Gene3D" id="1.20.120.1320">
    <property type="entry name" value="Aspartokinase, catalytic domain"/>
    <property type="match status" value="1"/>
</dbReference>
<keyword evidence="9" id="KW-0028">Amino-acid biosynthesis</keyword>
<gene>
    <name evidence="12" type="primary">lysC</name>
    <name evidence="12" type="ORF">RT723_02330</name>
</gene>
<evidence type="ECO:0000259" key="10">
    <source>
        <dbReference type="Pfam" id="PF00696"/>
    </source>
</evidence>
<keyword evidence="5 8" id="KW-0418">Kinase</keyword>
<dbReference type="EC" id="2.7.2.4" evidence="8"/>
<dbReference type="Proteomes" id="UP001257914">
    <property type="component" value="Unassembled WGS sequence"/>
</dbReference>
<name>A0ABU3QWR0_9GAMM</name>
<evidence type="ECO:0000256" key="7">
    <source>
        <dbReference type="ARBA" id="ARBA00047872"/>
    </source>
</evidence>
<dbReference type="InterPro" id="IPR005260">
    <property type="entry name" value="Asp_kin_monofn"/>
</dbReference>
<dbReference type="Gene3D" id="3.30.70.260">
    <property type="match status" value="2"/>
</dbReference>
<organism evidence="12 13">
    <name type="scientific">Psychrosphaera aquimarina</name>
    <dbReference type="NCBI Taxonomy" id="2044854"/>
    <lineage>
        <taxon>Bacteria</taxon>
        <taxon>Pseudomonadati</taxon>
        <taxon>Pseudomonadota</taxon>
        <taxon>Gammaproteobacteria</taxon>
        <taxon>Alteromonadales</taxon>
        <taxon>Pseudoalteromonadaceae</taxon>
        <taxon>Psychrosphaera</taxon>
    </lineage>
</organism>
<dbReference type="EMBL" id="JAWCUA010000001">
    <property type="protein sequence ID" value="MDU0111862.1"/>
    <property type="molecule type" value="Genomic_DNA"/>
</dbReference>
<dbReference type="PANTHER" id="PTHR21499">
    <property type="entry name" value="ASPARTATE KINASE"/>
    <property type="match status" value="1"/>
</dbReference>
<dbReference type="InterPro" id="IPR001341">
    <property type="entry name" value="Asp_kinase"/>
</dbReference>
<accession>A0ABU3QWR0</accession>
<protein>
    <recommendedName>
        <fullName evidence="8">Aspartokinase</fullName>
        <ecNumber evidence="8">2.7.2.4</ecNumber>
    </recommendedName>
</protein>
<evidence type="ECO:0000256" key="9">
    <source>
        <dbReference type="RuleBase" id="RU004249"/>
    </source>
</evidence>
<keyword evidence="13" id="KW-1185">Reference proteome</keyword>
<dbReference type="InterPro" id="IPR054352">
    <property type="entry name" value="ACT_Aspartokinase"/>
</dbReference>
<keyword evidence="6" id="KW-0067">ATP-binding</keyword>
<dbReference type="NCBIfam" id="NF006570">
    <property type="entry name" value="PRK09084.1"/>
    <property type="match status" value="1"/>
</dbReference>
<dbReference type="CDD" id="cd04932">
    <property type="entry name" value="ACT_AKiii-LysC-EC_1"/>
    <property type="match status" value="1"/>
</dbReference>
<evidence type="ECO:0000256" key="5">
    <source>
        <dbReference type="ARBA" id="ARBA00022777"/>
    </source>
</evidence>
<dbReference type="Pfam" id="PF22468">
    <property type="entry name" value="ACT_9"/>
    <property type="match status" value="1"/>
</dbReference>
<dbReference type="RefSeq" id="WP_315945742.1">
    <property type="nucleotide sequence ID" value="NZ_JAWCUA010000001.1"/>
</dbReference>